<reference evidence="1 2" key="1">
    <citation type="submission" date="2015-12" db="EMBL/GenBank/DDBJ databases">
        <authorList>
            <person name="Shamseldin A."/>
            <person name="Moawad H."/>
            <person name="Abd El-Rahim W.M."/>
            <person name="Sadowsky M.J."/>
        </authorList>
    </citation>
    <scope>NUCLEOTIDE SEQUENCE [LARGE SCALE GENOMIC DNA]</scope>
    <source>
        <strain evidence="1 2">WF1</strain>
    </source>
</reference>
<dbReference type="Proteomes" id="UP000191980">
    <property type="component" value="Unassembled WGS sequence"/>
</dbReference>
<gene>
    <name evidence="1" type="ORF">AU255_04955</name>
</gene>
<organism evidence="1 2">
    <name type="scientific">Methyloprofundus sedimenti</name>
    <dbReference type="NCBI Taxonomy" id="1420851"/>
    <lineage>
        <taxon>Bacteria</taxon>
        <taxon>Pseudomonadati</taxon>
        <taxon>Pseudomonadota</taxon>
        <taxon>Gammaproteobacteria</taxon>
        <taxon>Methylococcales</taxon>
        <taxon>Methylococcaceae</taxon>
        <taxon>Methyloprofundus</taxon>
    </lineage>
</organism>
<proteinExistence type="predicted"/>
<dbReference type="STRING" id="1420851.AU255_04955"/>
<name>A0A1V8M788_9GAMM</name>
<dbReference type="AlphaFoldDB" id="A0A1V8M788"/>
<dbReference type="OrthoDB" id="5574180at2"/>
<dbReference type="RefSeq" id="WP_080521856.1">
    <property type="nucleotide sequence ID" value="NZ_LPUF01000001.1"/>
</dbReference>
<evidence type="ECO:0000313" key="2">
    <source>
        <dbReference type="Proteomes" id="UP000191980"/>
    </source>
</evidence>
<accession>A0A1V8M788</accession>
<evidence type="ECO:0000313" key="1">
    <source>
        <dbReference type="EMBL" id="OQK17243.1"/>
    </source>
</evidence>
<dbReference type="EMBL" id="LPUF01000001">
    <property type="protein sequence ID" value="OQK17243.1"/>
    <property type="molecule type" value="Genomic_DNA"/>
</dbReference>
<keyword evidence="2" id="KW-1185">Reference proteome</keyword>
<sequence>MTTQTQVTLNDLTPSKKIPEKYPELFPEKKWKWKVAQRQHNGLARAFRKIGRDLYVNELVLAECINEQLTA</sequence>
<protein>
    <submittedName>
        <fullName evidence="1">Uncharacterized protein</fullName>
    </submittedName>
</protein>
<comment type="caution">
    <text evidence="1">The sequence shown here is derived from an EMBL/GenBank/DDBJ whole genome shotgun (WGS) entry which is preliminary data.</text>
</comment>